<evidence type="ECO:0000256" key="2">
    <source>
        <dbReference type="SAM" id="Phobius"/>
    </source>
</evidence>
<keyword evidence="4" id="KW-1185">Reference proteome</keyword>
<keyword evidence="2" id="KW-0812">Transmembrane</keyword>
<protein>
    <recommendedName>
        <fullName evidence="5">DUF308 domain-containing protein</fullName>
    </recommendedName>
</protein>
<gene>
    <name evidence="3" type="ORF">ACFQ4G_08385</name>
</gene>
<dbReference type="EMBL" id="JBHTND010000009">
    <property type="protein sequence ID" value="MFD1301600.1"/>
    <property type="molecule type" value="Genomic_DNA"/>
</dbReference>
<reference evidence="4" key="1">
    <citation type="journal article" date="2019" name="Int. J. Syst. Evol. Microbiol.">
        <title>The Global Catalogue of Microorganisms (GCM) 10K type strain sequencing project: providing services to taxonomists for standard genome sequencing and annotation.</title>
        <authorList>
            <consortium name="The Broad Institute Genomics Platform"/>
            <consortium name="The Broad Institute Genome Sequencing Center for Infectious Disease"/>
            <person name="Wu L."/>
            <person name="Ma J."/>
        </authorList>
    </citation>
    <scope>NUCLEOTIDE SEQUENCE [LARGE SCALE GENOMIC DNA]</scope>
    <source>
        <strain evidence="4">CCUG 56108</strain>
    </source>
</reference>
<keyword evidence="2" id="KW-1133">Transmembrane helix</keyword>
<feature type="region of interest" description="Disordered" evidence="1">
    <location>
        <begin position="97"/>
        <end position="197"/>
    </location>
</feature>
<dbReference type="Proteomes" id="UP001597176">
    <property type="component" value="Unassembled WGS sequence"/>
</dbReference>
<dbReference type="RefSeq" id="WP_238208812.1">
    <property type="nucleotide sequence ID" value="NZ_JBHTND010000009.1"/>
</dbReference>
<sequence length="326" mass="33934">MILALFALAIVMIVGGIASVVQGFPYVRLESGWTMTIAGAATASSGAILLGLAVVATYLKRLERVLMEQGNGRGADAPSMSPEETNRIEPPGLVIETSEEESAAPGKQRPSIVGLTEPRPASHPQSAVDTMSLTPLGSDPASPLLSDLLPEPPPPAIKETRQSPISSALPEPGTVPPRRIKPNKPPRPVRPTPMVDTVIPAPEANVGISTVTETTTAPPVLPPSGPQRVEPEEPLGLRPSLTDVPDRAPSSAEPLEPREPETPELTAKGSLQVVGTYASGGNTYVMYSNGSIEADTPRGQFTFDSLDELKAFVEAGGEEGGARGAA</sequence>
<accession>A0ABW3WYF9</accession>
<name>A0ABW3WYF9_9HYPH</name>
<feature type="region of interest" description="Disordered" evidence="1">
    <location>
        <begin position="214"/>
        <end position="266"/>
    </location>
</feature>
<proteinExistence type="predicted"/>
<keyword evidence="2" id="KW-0472">Membrane</keyword>
<feature type="transmembrane region" description="Helical" evidence="2">
    <location>
        <begin position="33"/>
        <end position="59"/>
    </location>
</feature>
<comment type="caution">
    <text evidence="3">The sequence shown here is derived from an EMBL/GenBank/DDBJ whole genome shotgun (WGS) entry which is preliminary data.</text>
</comment>
<feature type="compositionally biased region" description="Low complexity" evidence="1">
    <location>
        <begin position="135"/>
        <end position="149"/>
    </location>
</feature>
<evidence type="ECO:0000313" key="4">
    <source>
        <dbReference type="Proteomes" id="UP001597176"/>
    </source>
</evidence>
<evidence type="ECO:0000313" key="3">
    <source>
        <dbReference type="EMBL" id="MFD1301600.1"/>
    </source>
</evidence>
<evidence type="ECO:0000256" key="1">
    <source>
        <dbReference type="SAM" id="MobiDB-lite"/>
    </source>
</evidence>
<evidence type="ECO:0008006" key="5">
    <source>
        <dbReference type="Google" id="ProtNLM"/>
    </source>
</evidence>
<organism evidence="3 4">
    <name type="scientific">Methylobacterium marchantiae</name>
    <dbReference type="NCBI Taxonomy" id="600331"/>
    <lineage>
        <taxon>Bacteria</taxon>
        <taxon>Pseudomonadati</taxon>
        <taxon>Pseudomonadota</taxon>
        <taxon>Alphaproteobacteria</taxon>
        <taxon>Hyphomicrobiales</taxon>
        <taxon>Methylobacteriaceae</taxon>
        <taxon>Methylobacterium</taxon>
    </lineage>
</organism>
<feature type="compositionally biased region" description="Polar residues" evidence="1">
    <location>
        <begin position="123"/>
        <end position="133"/>
    </location>
</feature>